<feature type="region of interest" description="Disordered" evidence="1">
    <location>
        <begin position="1"/>
        <end position="26"/>
    </location>
</feature>
<dbReference type="AlphaFoldDB" id="A0AAQ3SMG0"/>
<evidence type="ECO:0000313" key="2">
    <source>
        <dbReference type="EMBL" id="WVZ56718.1"/>
    </source>
</evidence>
<dbReference type="EMBL" id="CP144746">
    <property type="protein sequence ID" value="WVZ56718.1"/>
    <property type="molecule type" value="Genomic_DNA"/>
</dbReference>
<sequence length="335" mass="36243">MIAGEGDKEQGTQCGEGSTSDGGHMREEGVGPWGWLGLGTYLKESALILMCIAFLTILTRTHSDDLIHSRQELVSAMASGVLAGRRRGVGQPQFPSSRGGDPLVLVLTVVGGLLAVVHPCSNLHRINMTEYKNKARYLGATASASSSCCDFSMAPDAACVVLQIKMAAGVHAEVEDIRPRRPPTQKWIYPFARTVVPACCWFPRARLRGGLPVVVFTAASSAVLDQGVSRFQHAEAVGPIGASGSLNIRRESTRPRLQTPPVPILDTRQPCCFGAQSGFPRVQYGVFTGFSQWIQSTSIQIFILMVKAFMEVAEQIRMFGSTSGVSRSWWSDLTL</sequence>
<dbReference type="Proteomes" id="UP001341281">
    <property type="component" value="Chromosome 02"/>
</dbReference>
<accession>A0AAQ3SMG0</accession>
<proteinExistence type="predicted"/>
<evidence type="ECO:0000256" key="1">
    <source>
        <dbReference type="SAM" id="MobiDB-lite"/>
    </source>
</evidence>
<organism evidence="2 3">
    <name type="scientific">Paspalum notatum var. saurae</name>
    <dbReference type="NCBI Taxonomy" id="547442"/>
    <lineage>
        <taxon>Eukaryota</taxon>
        <taxon>Viridiplantae</taxon>
        <taxon>Streptophyta</taxon>
        <taxon>Embryophyta</taxon>
        <taxon>Tracheophyta</taxon>
        <taxon>Spermatophyta</taxon>
        <taxon>Magnoliopsida</taxon>
        <taxon>Liliopsida</taxon>
        <taxon>Poales</taxon>
        <taxon>Poaceae</taxon>
        <taxon>PACMAD clade</taxon>
        <taxon>Panicoideae</taxon>
        <taxon>Andropogonodae</taxon>
        <taxon>Paspaleae</taxon>
        <taxon>Paspalinae</taxon>
        <taxon>Paspalum</taxon>
    </lineage>
</organism>
<protein>
    <submittedName>
        <fullName evidence="2">Uncharacterized protein</fullName>
    </submittedName>
</protein>
<name>A0AAQ3SMG0_PASNO</name>
<feature type="compositionally biased region" description="Polar residues" evidence="1">
    <location>
        <begin position="11"/>
        <end position="21"/>
    </location>
</feature>
<feature type="compositionally biased region" description="Basic and acidic residues" evidence="1">
    <location>
        <begin position="1"/>
        <end position="10"/>
    </location>
</feature>
<gene>
    <name evidence="2" type="ORF">U9M48_007208</name>
</gene>
<reference evidence="2 3" key="1">
    <citation type="submission" date="2024-02" db="EMBL/GenBank/DDBJ databases">
        <title>High-quality chromosome-scale genome assembly of Pensacola bahiagrass (Paspalum notatum Flugge var. saurae).</title>
        <authorList>
            <person name="Vega J.M."/>
            <person name="Podio M."/>
            <person name="Orjuela J."/>
            <person name="Siena L.A."/>
            <person name="Pessino S.C."/>
            <person name="Combes M.C."/>
            <person name="Mariac C."/>
            <person name="Albertini E."/>
            <person name="Pupilli F."/>
            <person name="Ortiz J.P.A."/>
            <person name="Leblanc O."/>
        </authorList>
    </citation>
    <scope>NUCLEOTIDE SEQUENCE [LARGE SCALE GENOMIC DNA]</scope>
    <source>
        <strain evidence="2">R1</strain>
        <tissue evidence="2">Leaf</tissue>
    </source>
</reference>
<keyword evidence="3" id="KW-1185">Reference proteome</keyword>
<evidence type="ECO:0000313" key="3">
    <source>
        <dbReference type="Proteomes" id="UP001341281"/>
    </source>
</evidence>